<feature type="region of interest" description="Disordered" evidence="1">
    <location>
        <begin position="99"/>
        <end position="130"/>
    </location>
</feature>
<keyword evidence="3" id="KW-1185">Reference proteome</keyword>
<evidence type="ECO:0000313" key="3">
    <source>
        <dbReference type="Proteomes" id="UP000225706"/>
    </source>
</evidence>
<gene>
    <name evidence="2" type="ORF">AWC38_SpisGene25864</name>
</gene>
<evidence type="ECO:0000256" key="1">
    <source>
        <dbReference type="SAM" id="MobiDB-lite"/>
    </source>
</evidence>
<comment type="caution">
    <text evidence="2">The sequence shown here is derived from an EMBL/GenBank/DDBJ whole genome shotgun (WGS) entry which is preliminary data.</text>
</comment>
<accession>A0A2B4RM47</accession>
<protein>
    <submittedName>
        <fullName evidence="2">Uncharacterized protein</fullName>
    </submittedName>
</protein>
<name>A0A2B4RM47_STYPI</name>
<dbReference type="AlphaFoldDB" id="A0A2B4RM47"/>
<dbReference type="Proteomes" id="UP000225706">
    <property type="component" value="Unassembled WGS sequence"/>
</dbReference>
<evidence type="ECO:0000313" key="2">
    <source>
        <dbReference type="EMBL" id="PFX17580.1"/>
    </source>
</evidence>
<feature type="region of interest" description="Disordered" evidence="1">
    <location>
        <begin position="144"/>
        <end position="167"/>
    </location>
</feature>
<sequence>MKNSFNPHALGRQISLDYSRHFCNDSRMVSAKRPSRSFSDTVAIEFIRRRALQRSSEFHERDPKFANSASTERICQQQVYNKDQSFLNKYGNKKLRTETHGLPETESPGRTSSSCKNSAVRSRTSNDDETRSCCESVSSIISSNFANPDAKRERTSRPGGLPDKKAKFDSITTWLENLPRPVL</sequence>
<feature type="compositionally biased region" description="Basic and acidic residues" evidence="1">
    <location>
        <begin position="149"/>
        <end position="167"/>
    </location>
</feature>
<dbReference type="EMBL" id="LSMT01000464">
    <property type="protein sequence ID" value="PFX17580.1"/>
    <property type="molecule type" value="Genomic_DNA"/>
</dbReference>
<feature type="compositionally biased region" description="Polar residues" evidence="1">
    <location>
        <begin position="108"/>
        <end position="123"/>
    </location>
</feature>
<organism evidence="2 3">
    <name type="scientific">Stylophora pistillata</name>
    <name type="common">Smooth cauliflower coral</name>
    <dbReference type="NCBI Taxonomy" id="50429"/>
    <lineage>
        <taxon>Eukaryota</taxon>
        <taxon>Metazoa</taxon>
        <taxon>Cnidaria</taxon>
        <taxon>Anthozoa</taxon>
        <taxon>Hexacorallia</taxon>
        <taxon>Scleractinia</taxon>
        <taxon>Astrocoeniina</taxon>
        <taxon>Pocilloporidae</taxon>
        <taxon>Stylophora</taxon>
    </lineage>
</organism>
<reference evidence="3" key="1">
    <citation type="journal article" date="2017" name="bioRxiv">
        <title>Comparative analysis of the genomes of Stylophora pistillata and Acropora digitifera provides evidence for extensive differences between species of corals.</title>
        <authorList>
            <person name="Voolstra C.R."/>
            <person name="Li Y."/>
            <person name="Liew Y.J."/>
            <person name="Baumgarten S."/>
            <person name="Zoccola D."/>
            <person name="Flot J.-F."/>
            <person name="Tambutte S."/>
            <person name="Allemand D."/>
            <person name="Aranda M."/>
        </authorList>
    </citation>
    <scope>NUCLEOTIDE SEQUENCE [LARGE SCALE GENOMIC DNA]</scope>
</reference>
<proteinExistence type="predicted"/>